<keyword evidence="1" id="KW-1277">Toxin-antitoxin system</keyword>
<organism evidence="2">
    <name type="scientific">Candidatus Kentrum sp. SD</name>
    <dbReference type="NCBI Taxonomy" id="2126332"/>
    <lineage>
        <taxon>Bacteria</taxon>
        <taxon>Pseudomonadati</taxon>
        <taxon>Pseudomonadota</taxon>
        <taxon>Gammaproteobacteria</taxon>
        <taxon>Candidatus Kentrum</taxon>
    </lineage>
</organism>
<evidence type="ECO:0000313" key="3">
    <source>
        <dbReference type="EMBL" id="VFK48778.1"/>
    </source>
</evidence>
<dbReference type="InterPro" id="IPR007712">
    <property type="entry name" value="RelE/ParE_toxin"/>
</dbReference>
<dbReference type="Gene3D" id="3.30.2310.20">
    <property type="entry name" value="RelE-like"/>
    <property type="match status" value="1"/>
</dbReference>
<name>A0A450YP87_9GAMM</name>
<sequence>MISAQSLLPFMGMKYEIVLTDTAREHYRRLDARGRSLIKKGLKDHLTYEPTRLSRSRIKRLREIKHPEYRLRIDPYRVFYDVSGRTVVVLAIVPKNKTAKWLEIYGVKTP</sequence>
<dbReference type="AlphaFoldDB" id="A0A450YP87"/>
<gene>
    <name evidence="3" type="ORF">BECKSD772E_GA0070983_11413</name>
    <name evidence="2" type="ORF">BECKSD772F_GA0070984_11447</name>
</gene>
<reference evidence="2" key="1">
    <citation type="submission" date="2019-02" db="EMBL/GenBank/DDBJ databases">
        <authorList>
            <person name="Gruber-Vodicka R. H."/>
            <person name="Seah K. B. B."/>
        </authorList>
    </citation>
    <scope>NUCLEOTIDE SEQUENCE</scope>
    <source>
        <strain evidence="3">BECK_S1320</strain>
        <strain evidence="2">BECK_S1321</strain>
    </source>
</reference>
<proteinExistence type="predicted"/>
<protein>
    <submittedName>
        <fullName evidence="2">mRNA interferase RelE/StbE</fullName>
    </submittedName>
</protein>
<dbReference type="EMBL" id="CAADFR010000144">
    <property type="protein sequence ID" value="VFK43357.1"/>
    <property type="molecule type" value="Genomic_DNA"/>
</dbReference>
<dbReference type="InterPro" id="IPR035093">
    <property type="entry name" value="RelE/ParE_toxin_dom_sf"/>
</dbReference>
<dbReference type="Pfam" id="PF05016">
    <property type="entry name" value="ParE_toxin"/>
    <property type="match status" value="1"/>
</dbReference>
<accession>A0A450YP87</accession>
<dbReference type="EMBL" id="CAADFU010000141">
    <property type="protein sequence ID" value="VFK48778.1"/>
    <property type="molecule type" value="Genomic_DNA"/>
</dbReference>
<evidence type="ECO:0000313" key="2">
    <source>
        <dbReference type="EMBL" id="VFK43357.1"/>
    </source>
</evidence>
<evidence type="ECO:0000256" key="1">
    <source>
        <dbReference type="ARBA" id="ARBA00022649"/>
    </source>
</evidence>
<dbReference type="SUPFAM" id="SSF143011">
    <property type="entry name" value="RelE-like"/>
    <property type="match status" value="1"/>
</dbReference>